<dbReference type="InterPro" id="IPR001394">
    <property type="entry name" value="Peptidase_C19_UCH"/>
</dbReference>
<feature type="domain" description="USP" evidence="1">
    <location>
        <begin position="2"/>
        <end position="394"/>
    </location>
</feature>
<proteinExistence type="predicted"/>
<protein>
    <submittedName>
        <fullName evidence="2">U4/U6.U5 tri-snRNP-associated protein</fullName>
    </submittedName>
</protein>
<dbReference type="PANTHER" id="PTHR21646:SF16">
    <property type="entry name" value="U4_U6.U5 TRI-SNRNP-ASSOCIATED PROTEIN 2"/>
    <property type="match status" value="1"/>
</dbReference>
<evidence type="ECO:0000313" key="2">
    <source>
        <dbReference type="EMBL" id="OAO17079.1"/>
    </source>
</evidence>
<dbReference type="Gene3D" id="3.90.70.10">
    <property type="entry name" value="Cysteine proteinases"/>
    <property type="match status" value="1"/>
</dbReference>
<dbReference type="EMBL" id="LXWW01000046">
    <property type="protein sequence ID" value="OAO17079.1"/>
    <property type="molecule type" value="Genomic_DNA"/>
</dbReference>
<dbReference type="InterPro" id="IPR050185">
    <property type="entry name" value="Ub_carboxyl-term_hydrolase"/>
</dbReference>
<dbReference type="AlphaFoldDB" id="A0A196SMG0"/>
<dbReference type="GO" id="GO:0004843">
    <property type="term" value="F:cysteine-type deubiquitinase activity"/>
    <property type="evidence" value="ECO:0007669"/>
    <property type="project" value="InterPro"/>
</dbReference>
<organism evidence="2 3">
    <name type="scientific">Blastocystis sp. subtype 1 (strain ATCC 50177 / NandII)</name>
    <dbReference type="NCBI Taxonomy" id="478820"/>
    <lineage>
        <taxon>Eukaryota</taxon>
        <taxon>Sar</taxon>
        <taxon>Stramenopiles</taxon>
        <taxon>Bigyra</taxon>
        <taxon>Opalozoa</taxon>
        <taxon>Opalinata</taxon>
        <taxon>Blastocystidae</taxon>
        <taxon>Blastocystis</taxon>
    </lineage>
</organism>
<evidence type="ECO:0000259" key="1">
    <source>
        <dbReference type="PROSITE" id="PS50235"/>
    </source>
</evidence>
<dbReference type="GO" id="GO:0016579">
    <property type="term" value="P:protein deubiquitination"/>
    <property type="evidence" value="ECO:0007669"/>
    <property type="project" value="InterPro"/>
</dbReference>
<dbReference type="SUPFAM" id="SSF54001">
    <property type="entry name" value="Cysteine proteinases"/>
    <property type="match status" value="1"/>
</dbReference>
<dbReference type="Pfam" id="PF00443">
    <property type="entry name" value="UCH"/>
    <property type="match status" value="1"/>
</dbReference>
<sequence>MMGMNVLGKGDYINVVVQALSHIAPIRDFFLIPSNYAYSKSPLVHSFGMLMRKLWSHTRFSAHVSPHEFVNEVTRSSKERFTVKARSDAAEFLRWLVNALHAGLKDKEHKTTVVEACFKGKIEITTTKYTETQKRSHEEMETGVAREQGEYMVETTTRSSDYLMLSLDLPPVPLFKNENKESVVSQIPLYSLLGKYDGVTLTKEIWNNIEKTYRVTRLPRFLVFTINRLKKNEFFVEKDSSIVLFPVQNLEMRDFFFPPVRAASREVVCKMSETPLKAFITHNGESIEGCDSVAKLREKALEMVARGGMLLPNMTSTKYDLVGSICHDVELKDEEREGVQSDLKSNPLDLGTYRIHLRNNGSNAWYEIQELVVTKVFPEDVCVSESSILVYERKD</sequence>
<evidence type="ECO:0000313" key="3">
    <source>
        <dbReference type="Proteomes" id="UP000078348"/>
    </source>
</evidence>
<dbReference type="PROSITE" id="PS50235">
    <property type="entry name" value="USP_3"/>
    <property type="match status" value="1"/>
</dbReference>
<dbReference type="Proteomes" id="UP000078348">
    <property type="component" value="Unassembled WGS sequence"/>
</dbReference>
<dbReference type="InterPro" id="IPR028889">
    <property type="entry name" value="USP"/>
</dbReference>
<keyword evidence="3" id="KW-1185">Reference proteome</keyword>
<accession>A0A196SMG0</accession>
<dbReference type="STRING" id="478820.A0A196SMG0"/>
<dbReference type="InterPro" id="IPR038765">
    <property type="entry name" value="Papain-like_cys_pep_sf"/>
</dbReference>
<reference evidence="2 3" key="1">
    <citation type="submission" date="2016-05" db="EMBL/GenBank/DDBJ databases">
        <title>Nuclear genome of Blastocystis sp. subtype 1 NandII.</title>
        <authorList>
            <person name="Gentekaki E."/>
            <person name="Curtis B."/>
            <person name="Stairs C."/>
            <person name="Eme L."/>
            <person name="Herman E."/>
            <person name="Klimes V."/>
            <person name="Arias M.C."/>
            <person name="Elias M."/>
            <person name="Hilliou F."/>
            <person name="Klute M."/>
            <person name="Malik S.-B."/>
            <person name="Pightling A."/>
            <person name="Rachubinski R."/>
            <person name="Salas D."/>
            <person name="Schlacht A."/>
            <person name="Suga H."/>
            <person name="Archibald J."/>
            <person name="Ball S.G."/>
            <person name="Clark G."/>
            <person name="Dacks J."/>
            <person name="Van Der Giezen M."/>
            <person name="Tsaousis A."/>
            <person name="Roger A."/>
        </authorList>
    </citation>
    <scope>NUCLEOTIDE SEQUENCE [LARGE SCALE GENOMIC DNA]</scope>
    <source>
        <strain evidence="3">ATCC 50177 / NandII</strain>
    </source>
</reference>
<gene>
    <name evidence="2" type="ORF">AV274_1175</name>
</gene>
<comment type="caution">
    <text evidence="2">The sequence shown here is derived from an EMBL/GenBank/DDBJ whole genome shotgun (WGS) entry which is preliminary data.</text>
</comment>
<name>A0A196SMG0_BLAHN</name>
<dbReference type="PANTHER" id="PTHR21646">
    <property type="entry name" value="UBIQUITIN CARBOXYL-TERMINAL HYDROLASE"/>
    <property type="match status" value="1"/>
</dbReference>
<dbReference type="OrthoDB" id="10263353at2759"/>